<proteinExistence type="predicted"/>
<dbReference type="Proteomes" id="UP000198406">
    <property type="component" value="Unassembled WGS sequence"/>
</dbReference>
<dbReference type="OrthoDB" id="42733at2759"/>
<name>A0A1Z5JVB3_FISSO</name>
<dbReference type="AlphaFoldDB" id="A0A1Z5JVB3"/>
<evidence type="ECO:0000256" key="2">
    <source>
        <dbReference type="SAM" id="SignalP"/>
    </source>
</evidence>
<organism evidence="3 4">
    <name type="scientific">Fistulifera solaris</name>
    <name type="common">Oleaginous diatom</name>
    <dbReference type="NCBI Taxonomy" id="1519565"/>
    <lineage>
        <taxon>Eukaryota</taxon>
        <taxon>Sar</taxon>
        <taxon>Stramenopiles</taxon>
        <taxon>Ochrophyta</taxon>
        <taxon>Bacillariophyta</taxon>
        <taxon>Bacillariophyceae</taxon>
        <taxon>Bacillariophycidae</taxon>
        <taxon>Naviculales</taxon>
        <taxon>Naviculaceae</taxon>
        <taxon>Fistulifera</taxon>
    </lineage>
</organism>
<comment type="caution">
    <text evidence="3">The sequence shown here is derived from an EMBL/GenBank/DDBJ whole genome shotgun (WGS) entry which is preliminary data.</text>
</comment>
<evidence type="ECO:0000256" key="1">
    <source>
        <dbReference type="SAM" id="Coils"/>
    </source>
</evidence>
<keyword evidence="2" id="KW-0732">Signal</keyword>
<sequence length="289" mass="32681">MKSYSAAILSLLALPHGSDSFTPSILHLPSRNAQPSLLHMAKSKSLNKQADLRRKLERVKQQKEEEIVQSGITIELTAQEIKDRNDRLRFEELLKKEAGNVLNDYGSDSYLSKQQEEEEITAARKGVDRIFEGDPAPTECFEDLVSVQTGTAIGVPGKKQLVPWLSDKGNPSDYLIIVSDPRPQSSELQETVKQFQSDLPEDLKKRLIVINADTPSENKRWLKKTSLDVRVYSDEKLSWMRAYTALGEKRWSMTMFIIANEQVQKLAREMDQYGASKAICNAVKTLGNR</sequence>
<evidence type="ECO:0000313" key="4">
    <source>
        <dbReference type="Proteomes" id="UP000198406"/>
    </source>
</evidence>
<keyword evidence="1" id="KW-0175">Coiled coil</keyword>
<keyword evidence="4" id="KW-1185">Reference proteome</keyword>
<dbReference type="EMBL" id="BDSP01000123">
    <property type="protein sequence ID" value="GAX17859.1"/>
    <property type="molecule type" value="Genomic_DNA"/>
</dbReference>
<protein>
    <submittedName>
        <fullName evidence="3">Uncharacterized protein</fullName>
    </submittedName>
</protein>
<evidence type="ECO:0000313" key="3">
    <source>
        <dbReference type="EMBL" id="GAX17859.1"/>
    </source>
</evidence>
<dbReference type="SUPFAM" id="SSF52833">
    <property type="entry name" value="Thioredoxin-like"/>
    <property type="match status" value="1"/>
</dbReference>
<reference evidence="3 4" key="1">
    <citation type="journal article" date="2015" name="Plant Cell">
        <title>Oil accumulation by the oleaginous diatom Fistulifera solaris as revealed by the genome and transcriptome.</title>
        <authorList>
            <person name="Tanaka T."/>
            <person name="Maeda Y."/>
            <person name="Veluchamy A."/>
            <person name="Tanaka M."/>
            <person name="Abida H."/>
            <person name="Marechal E."/>
            <person name="Bowler C."/>
            <person name="Muto M."/>
            <person name="Sunaga Y."/>
            <person name="Tanaka M."/>
            <person name="Yoshino T."/>
            <person name="Taniguchi T."/>
            <person name="Fukuda Y."/>
            <person name="Nemoto M."/>
            <person name="Matsumoto M."/>
            <person name="Wong P.S."/>
            <person name="Aburatani S."/>
            <person name="Fujibuchi W."/>
        </authorList>
    </citation>
    <scope>NUCLEOTIDE SEQUENCE [LARGE SCALE GENOMIC DNA]</scope>
    <source>
        <strain evidence="3 4">JPCC DA0580</strain>
    </source>
</reference>
<accession>A0A1Z5JVB3</accession>
<dbReference type="InterPro" id="IPR036249">
    <property type="entry name" value="Thioredoxin-like_sf"/>
</dbReference>
<gene>
    <name evidence="3" type="ORF">FisN_18Hh062</name>
</gene>
<feature type="chain" id="PRO_5012170545" evidence="2">
    <location>
        <begin position="21"/>
        <end position="289"/>
    </location>
</feature>
<feature type="signal peptide" evidence="2">
    <location>
        <begin position="1"/>
        <end position="20"/>
    </location>
</feature>
<dbReference type="Gene3D" id="3.40.30.10">
    <property type="entry name" value="Glutaredoxin"/>
    <property type="match status" value="1"/>
</dbReference>
<feature type="coiled-coil region" evidence="1">
    <location>
        <begin position="42"/>
        <end position="69"/>
    </location>
</feature>
<dbReference type="InParanoid" id="A0A1Z5JVB3"/>